<dbReference type="EMBL" id="JAJTJA010000009">
    <property type="protein sequence ID" value="KAH8693881.1"/>
    <property type="molecule type" value="Genomic_DNA"/>
</dbReference>
<gene>
    <name evidence="2" type="ORF">BGW36DRAFT_429909</name>
</gene>
<evidence type="ECO:0000313" key="2">
    <source>
        <dbReference type="EMBL" id="KAH8693881.1"/>
    </source>
</evidence>
<accession>A0AAD4PYA8</accession>
<proteinExistence type="predicted"/>
<comment type="caution">
    <text evidence="2">The sequence shown here is derived from an EMBL/GenBank/DDBJ whole genome shotgun (WGS) entry which is preliminary data.</text>
</comment>
<dbReference type="GeneID" id="70251046"/>
<organism evidence="2 3">
    <name type="scientific">Talaromyces proteolyticus</name>
    <dbReference type="NCBI Taxonomy" id="1131652"/>
    <lineage>
        <taxon>Eukaryota</taxon>
        <taxon>Fungi</taxon>
        <taxon>Dikarya</taxon>
        <taxon>Ascomycota</taxon>
        <taxon>Pezizomycotina</taxon>
        <taxon>Eurotiomycetes</taxon>
        <taxon>Eurotiomycetidae</taxon>
        <taxon>Eurotiales</taxon>
        <taxon>Trichocomaceae</taxon>
        <taxon>Talaromyces</taxon>
        <taxon>Talaromyces sect. Bacilispori</taxon>
    </lineage>
</organism>
<evidence type="ECO:0000313" key="3">
    <source>
        <dbReference type="Proteomes" id="UP001201262"/>
    </source>
</evidence>
<feature type="compositionally biased region" description="Polar residues" evidence="1">
    <location>
        <begin position="42"/>
        <end position="52"/>
    </location>
</feature>
<evidence type="ECO:0000256" key="1">
    <source>
        <dbReference type="SAM" id="MobiDB-lite"/>
    </source>
</evidence>
<reference evidence="2" key="1">
    <citation type="submission" date="2021-12" db="EMBL/GenBank/DDBJ databases">
        <title>Convergent genome expansion in fungi linked to evolution of root-endophyte symbiosis.</title>
        <authorList>
            <consortium name="DOE Joint Genome Institute"/>
            <person name="Ke Y.-H."/>
            <person name="Bonito G."/>
            <person name="Liao H.-L."/>
            <person name="Looney B."/>
            <person name="Rojas-Flechas A."/>
            <person name="Nash J."/>
            <person name="Hameed K."/>
            <person name="Schadt C."/>
            <person name="Martin F."/>
            <person name="Crous P.W."/>
            <person name="Miettinen O."/>
            <person name="Magnuson J.K."/>
            <person name="Labbe J."/>
            <person name="Jacobson D."/>
            <person name="Doktycz M.J."/>
            <person name="Veneault-Fourrey C."/>
            <person name="Kuo A."/>
            <person name="Mondo S."/>
            <person name="Calhoun S."/>
            <person name="Riley R."/>
            <person name="Ohm R."/>
            <person name="LaButti K."/>
            <person name="Andreopoulos B."/>
            <person name="Pangilinan J."/>
            <person name="Nolan M."/>
            <person name="Tritt A."/>
            <person name="Clum A."/>
            <person name="Lipzen A."/>
            <person name="Daum C."/>
            <person name="Barry K."/>
            <person name="Grigoriev I.V."/>
            <person name="Vilgalys R."/>
        </authorList>
    </citation>
    <scope>NUCLEOTIDE SEQUENCE</scope>
    <source>
        <strain evidence="2">PMI_201</strain>
    </source>
</reference>
<dbReference type="AlphaFoldDB" id="A0AAD4PYA8"/>
<keyword evidence="3" id="KW-1185">Reference proteome</keyword>
<protein>
    <submittedName>
        <fullName evidence="2">Uncharacterized protein</fullName>
    </submittedName>
</protein>
<name>A0AAD4PYA8_9EURO</name>
<dbReference type="Proteomes" id="UP001201262">
    <property type="component" value="Unassembled WGS sequence"/>
</dbReference>
<feature type="region of interest" description="Disordered" evidence="1">
    <location>
        <begin position="1"/>
        <end position="52"/>
    </location>
</feature>
<sequence>MSTTPQEQNENSYLLRDITRSPTQSENAFGPFSDALRDTTDESNSPIDGIQQ</sequence>
<dbReference type="RefSeq" id="XP_046069551.1">
    <property type="nucleotide sequence ID" value="XM_046220759.1"/>
</dbReference>
<feature type="compositionally biased region" description="Polar residues" evidence="1">
    <location>
        <begin position="1"/>
        <end position="12"/>
    </location>
</feature>